<dbReference type="EMBL" id="KV448156">
    <property type="protein sequence ID" value="OAX42504.1"/>
    <property type="molecule type" value="Genomic_DNA"/>
</dbReference>
<proteinExistence type="predicted"/>
<evidence type="ECO:0000313" key="2">
    <source>
        <dbReference type="Proteomes" id="UP000092154"/>
    </source>
</evidence>
<protein>
    <submittedName>
        <fullName evidence="1">Uncharacterized protein</fullName>
    </submittedName>
</protein>
<evidence type="ECO:0000313" key="1">
    <source>
        <dbReference type="EMBL" id="OAX42504.1"/>
    </source>
</evidence>
<sequence length="55" mass="6396">MSFRLYIQSHWYSGTSHSPGRFSTRLWASKKYHGHRVLPESIMRDLTETGLGSNK</sequence>
<keyword evidence="2" id="KW-1185">Reference proteome</keyword>
<dbReference type="InParanoid" id="A0A1B7NCI0"/>
<reference evidence="1 2" key="1">
    <citation type="submission" date="2016-06" db="EMBL/GenBank/DDBJ databases">
        <title>Comparative genomics of the ectomycorrhizal sister species Rhizopogon vinicolor and Rhizopogon vesiculosus (Basidiomycota: Boletales) reveals a divergence of the mating type B locus.</title>
        <authorList>
            <consortium name="DOE Joint Genome Institute"/>
            <person name="Mujic A.B."/>
            <person name="Kuo A."/>
            <person name="Tritt A."/>
            <person name="Lipzen A."/>
            <person name="Chen C."/>
            <person name="Johnson J."/>
            <person name="Sharma A."/>
            <person name="Barry K."/>
            <person name="Grigoriev I.V."/>
            <person name="Spatafora J.W."/>
        </authorList>
    </citation>
    <scope>NUCLEOTIDE SEQUENCE [LARGE SCALE GENOMIC DNA]</scope>
    <source>
        <strain evidence="1 2">AM-OR11-026</strain>
    </source>
</reference>
<dbReference type="Proteomes" id="UP000092154">
    <property type="component" value="Unassembled WGS sequence"/>
</dbReference>
<organism evidence="1 2">
    <name type="scientific">Rhizopogon vinicolor AM-OR11-026</name>
    <dbReference type="NCBI Taxonomy" id="1314800"/>
    <lineage>
        <taxon>Eukaryota</taxon>
        <taxon>Fungi</taxon>
        <taxon>Dikarya</taxon>
        <taxon>Basidiomycota</taxon>
        <taxon>Agaricomycotina</taxon>
        <taxon>Agaricomycetes</taxon>
        <taxon>Agaricomycetidae</taxon>
        <taxon>Boletales</taxon>
        <taxon>Suillineae</taxon>
        <taxon>Rhizopogonaceae</taxon>
        <taxon>Rhizopogon</taxon>
    </lineage>
</organism>
<accession>A0A1B7NCI0</accession>
<dbReference type="AlphaFoldDB" id="A0A1B7NCI0"/>
<gene>
    <name evidence="1" type="ORF">K503DRAFT_348265</name>
</gene>
<name>A0A1B7NCI0_9AGAM</name>